<dbReference type="KEGG" id="tsl:A3L11_06330"/>
<dbReference type="PANTHER" id="PTHR34610:SF3">
    <property type="entry name" value="SSL7007 PROTEIN"/>
    <property type="match status" value="1"/>
</dbReference>
<dbReference type="InterPro" id="IPR002716">
    <property type="entry name" value="PIN_dom"/>
</dbReference>
<gene>
    <name evidence="2" type="ORF">A3L11_06330</name>
</gene>
<keyword evidence="3" id="KW-1185">Reference proteome</keyword>
<dbReference type="NCBIfam" id="TIGR00305">
    <property type="entry name" value="putative toxin-antitoxin system toxin component, PIN family"/>
    <property type="match status" value="1"/>
</dbReference>
<keyword evidence="2" id="KW-0238">DNA-binding</keyword>
<organism evidence="2 3">
    <name type="scientific">Thermococcus siculi</name>
    <dbReference type="NCBI Taxonomy" id="72803"/>
    <lineage>
        <taxon>Archaea</taxon>
        <taxon>Methanobacteriati</taxon>
        <taxon>Methanobacteriota</taxon>
        <taxon>Thermococci</taxon>
        <taxon>Thermococcales</taxon>
        <taxon>Thermococcaceae</taxon>
        <taxon>Thermococcus</taxon>
    </lineage>
</organism>
<dbReference type="GO" id="GO:0003677">
    <property type="term" value="F:DNA binding"/>
    <property type="evidence" value="ECO:0007669"/>
    <property type="project" value="UniProtKB-KW"/>
</dbReference>
<dbReference type="SMART" id="SM00670">
    <property type="entry name" value="PINc"/>
    <property type="match status" value="1"/>
</dbReference>
<dbReference type="GeneID" id="33317838"/>
<sequence length="167" mass="19797">MGETRKKTKEARFRVVIDTSVLIPALLSPKGHAFEVLELLFEGKIINYYSTLTKAEYYEVINYPKILKKIPLDVARERVDVVVFYSKRVQIKRSFKKSKTLLEKVHDPKDIPFLDVAYNAKADVLITYDRKHLLKIRDRVKKFKLGRHEFYILTPKEFIEFYKKKKA</sequence>
<dbReference type="PANTHER" id="PTHR34610">
    <property type="entry name" value="SSL7007 PROTEIN"/>
    <property type="match status" value="1"/>
</dbReference>
<dbReference type="InterPro" id="IPR002850">
    <property type="entry name" value="PIN_toxin-like"/>
</dbReference>
<dbReference type="SUPFAM" id="SSF88723">
    <property type="entry name" value="PIN domain-like"/>
    <property type="match status" value="1"/>
</dbReference>
<protein>
    <submittedName>
        <fullName evidence="2">DNA-binding protein</fullName>
    </submittedName>
</protein>
<dbReference type="Proteomes" id="UP000250125">
    <property type="component" value="Chromosome"/>
</dbReference>
<proteinExistence type="predicted"/>
<evidence type="ECO:0000313" key="2">
    <source>
        <dbReference type="EMBL" id="ASJ08861.1"/>
    </source>
</evidence>
<dbReference type="OrthoDB" id="96391at2157"/>
<feature type="domain" description="PIN" evidence="1">
    <location>
        <begin position="13"/>
        <end position="134"/>
    </location>
</feature>
<reference evidence="2 3" key="1">
    <citation type="submission" date="2016-04" db="EMBL/GenBank/DDBJ databases">
        <title>Complete genome sequence of Thermococcus siculi type strain RG-20.</title>
        <authorList>
            <person name="Oger P.M."/>
        </authorList>
    </citation>
    <scope>NUCLEOTIDE SEQUENCE [LARGE SCALE GENOMIC DNA]</scope>
    <source>
        <strain evidence="2 3">RG-20</strain>
    </source>
</reference>
<dbReference type="Pfam" id="PF13470">
    <property type="entry name" value="PIN_3"/>
    <property type="match status" value="1"/>
</dbReference>
<dbReference type="RefSeq" id="WP_088856097.1">
    <property type="nucleotide sequence ID" value="NZ_CP015103.1"/>
</dbReference>
<evidence type="ECO:0000259" key="1">
    <source>
        <dbReference type="SMART" id="SM00670"/>
    </source>
</evidence>
<dbReference type="EMBL" id="CP015103">
    <property type="protein sequence ID" value="ASJ08861.1"/>
    <property type="molecule type" value="Genomic_DNA"/>
</dbReference>
<evidence type="ECO:0000313" key="3">
    <source>
        <dbReference type="Proteomes" id="UP000250125"/>
    </source>
</evidence>
<dbReference type="AlphaFoldDB" id="A0A2Z2MN60"/>
<name>A0A2Z2MN60_9EURY</name>
<dbReference type="InterPro" id="IPR029060">
    <property type="entry name" value="PIN-like_dom_sf"/>
</dbReference>
<accession>A0A2Z2MN60</accession>